<dbReference type="PRINTS" id="PR00032">
    <property type="entry name" value="HTHARAC"/>
</dbReference>
<dbReference type="InterPro" id="IPR009057">
    <property type="entry name" value="Homeodomain-like_sf"/>
</dbReference>
<organism evidence="5 6">
    <name type="scientific">Mesorhizobium atlanticum</name>
    <dbReference type="NCBI Taxonomy" id="2233532"/>
    <lineage>
        <taxon>Bacteria</taxon>
        <taxon>Pseudomonadati</taxon>
        <taxon>Pseudomonadota</taxon>
        <taxon>Alphaproteobacteria</taxon>
        <taxon>Hyphomicrobiales</taxon>
        <taxon>Phyllobacteriaceae</taxon>
        <taxon>Mesorhizobium</taxon>
    </lineage>
</organism>
<dbReference type="Gene3D" id="1.10.10.60">
    <property type="entry name" value="Homeodomain-like"/>
    <property type="match status" value="1"/>
</dbReference>
<keyword evidence="6" id="KW-1185">Reference proteome</keyword>
<evidence type="ECO:0000256" key="2">
    <source>
        <dbReference type="ARBA" id="ARBA00023125"/>
    </source>
</evidence>
<dbReference type="SMART" id="SM00342">
    <property type="entry name" value="HTH_ARAC"/>
    <property type="match status" value="1"/>
</dbReference>
<feature type="domain" description="HTH araC/xylS-type" evidence="4">
    <location>
        <begin position="333"/>
        <end position="434"/>
    </location>
</feature>
<sequence length="434" mass="48243">MSAAVAIGGSMLAITIPTAPKSLMQEPSMFILSLQPSSISRPLSWTYGPQRWTGGPAARSTRNVAPAQRTAAQMIVDWTGRLRDWTVGLTPPLWPLPKYEGCDRLRPIKQFPPMQKIDFSSDSLPAHLSDKDRFRLWRDMWMEQLGDAEIRHAEDKRFATATKMRFLGDLRVGLFETTTEYYVRTRRHVANDRDDIFVGFYRSPRPQVWSVADCDLSLQRGNGIAYNVAQPCRSFTEGVTSWVLASIPRASLLRQAPHADDRPVTRLDPANPAVRHLERTIDFLLQSEEVDADPALSRQAGSALGDLIALALGARGDAAEIAVGRGLRAARLREALAVIEARFADPALSTETLARAVGLSRRYLNTLLLESGRTFAERVLELRLQKACAMLSDVRNDATKVSDIALAAGFNDVSYFNRRFRGRFGASPTQYRGG</sequence>
<gene>
    <name evidence="5" type="ORF">DPM35_15750</name>
</gene>
<keyword evidence="3" id="KW-0804">Transcription</keyword>
<reference evidence="5 6" key="1">
    <citation type="submission" date="2018-07" db="EMBL/GenBank/DDBJ databases">
        <title>Diversity of Mesorhizobium strains in Brazil.</title>
        <authorList>
            <person name="Helene L.C.F."/>
            <person name="Dall'Agnol R."/>
            <person name="Delamuta J.R.M."/>
            <person name="Hungria M."/>
        </authorList>
    </citation>
    <scope>NUCLEOTIDE SEQUENCE [LARGE SCALE GENOMIC DNA]</scope>
    <source>
        <strain evidence="5 6">CNPSo 3140</strain>
    </source>
</reference>
<protein>
    <recommendedName>
        <fullName evidence="4">HTH araC/xylS-type domain-containing protein</fullName>
    </recommendedName>
</protein>
<name>A0A330H0X1_9HYPH</name>
<dbReference type="SUPFAM" id="SSF46689">
    <property type="entry name" value="Homeodomain-like"/>
    <property type="match status" value="1"/>
</dbReference>
<dbReference type="Proteomes" id="UP000251956">
    <property type="component" value="Unassembled WGS sequence"/>
</dbReference>
<accession>A0A330H0X1</accession>
<evidence type="ECO:0000313" key="5">
    <source>
        <dbReference type="EMBL" id="RAZ76165.1"/>
    </source>
</evidence>
<evidence type="ECO:0000313" key="6">
    <source>
        <dbReference type="Proteomes" id="UP000251956"/>
    </source>
</evidence>
<dbReference type="GO" id="GO:0003700">
    <property type="term" value="F:DNA-binding transcription factor activity"/>
    <property type="evidence" value="ECO:0007669"/>
    <property type="project" value="InterPro"/>
</dbReference>
<dbReference type="InterPro" id="IPR018060">
    <property type="entry name" value="HTH_AraC"/>
</dbReference>
<comment type="caution">
    <text evidence="5">The sequence shown here is derived from an EMBL/GenBank/DDBJ whole genome shotgun (WGS) entry which is preliminary data.</text>
</comment>
<dbReference type="PROSITE" id="PS01124">
    <property type="entry name" value="HTH_ARAC_FAMILY_2"/>
    <property type="match status" value="1"/>
</dbReference>
<evidence type="ECO:0000259" key="4">
    <source>
        <dbReference type="PROSITE" id="PS01124"/>
    </source>
</evidence>
<dbReference type="PANTHER" id="PTHR46796">
    <property type="entry name" value="HTH-TYPE TRANSCRIPTIONAL ACTIVATOR RHAS-RELATED"/>
    <property type="match status" value="1"/>
</dbReference>
<dbReference type="InterPro" id="IPR020449">
    <property type="entry name" value="Tscrpt_reg_AraC-type_HTH"/>
</dbReference>
<evidence type="ECO:0000256" key="1">
    <source>
        <dbReference type="ARBA" id="ARBA00023015"/>
    </source>
</evidence>
<evidence type="ECO:0000256" key="3">
    <source>
        <dbReference type="ARBA" id="ARBA00023163"/>
    </source>
</evidence>
<dbReference type="InterPro" id="IPR050204">
    <property type="entry name" value="AraC_XylS_family_regulators"/>
</dbReference>
<dbReference type="AlphaFoldDB" id="A0A330H0X1"/>
<dbReference type="EMBL" id="QMBQ01000004">
    <property type="protein sequence ID" value="RAZ76165.1"/>
    <property type="molecule type" value="Genomic_DNA"/>
</dbReference>
<proteinExistence type="predicted"/>
<keyword evidence="2" id="KW-0238">DNA-binding</keyword>
<dbReference type="OrthoDB" id="4601794at2"/>
<keyword evidence="1" id="KW-0805">Transcription regulation</keyword>
<dbReference type="PANTHER" id="PTHR46796:SF6">
    <property type="entry name" value="ARAC SUBFAMILY"/>
    <property type="match status" value="1"/>
</dbReference>
<dbReference type="GO" id="GO:0043565">
    <property type="term" value="F:sequence-specific DNA binding"/>
    <property type="evidence" value="ECO:0007669"/>
    <property type="project" value="InterPro"/>
</dbReference>
<dbReference type="Pfam" id="PF12833">
    <property type="entry name" value="HTH_18"/>
    <property type="match status" value="1"/>
</dbReference>